<gene>
    <name evidence="5" type="ORF">A2519_07760</name>
</gene>
<proteinExistence type="predicted"/>
<sequence length="210" mass="23103">MCECCQKESTAFFDSIASKWDSWEDLATLPAKLDAELARFGIQPDDHVLDVGCGTGNLTAAILRQVSAQGKVTAIDMSDRMIAIAQSKIRDPRVTWLCDAVEHLDNDTGPFDRIICYSVWPHLTNPRKAAAVFLNLLKPGGALDIWHLISRDAVNKIHSEASEAVRDHILQPAAKTGDLLAQTGFIVDKMVDSDTRYLVSARKPLSKTQS</sequence>
<comment type="caution">
    <text evidence="5">The sequence shown here is derived from an EMBL/GenBank/DDBJ whole genome shotgun (WGS) entry which is preliminary data.</text>
</comment>
<dbReference type="Gene3D" id="3.40.50.150">
    <property type="entry name" value="Vaccinia Virus protein VP39"/>
    <property type="match status" value="1"/>
</dbReference>
<evidence type="ECO:0000256" key="3">
    <source>
        <dbReference type="ARBA" id="ARBA00022691"/>
    </source>
</evidence>
<dbReference type="PANTHER" id="PTHR43464:SF19">
    <property type="entry name" value="UBIQUINONE BIOSYNTHESIS O-METHYLTRANSFERASE, MITOCHONDRIAL"/>
    <property type="match status" value="1"/>
</dbReference>
<dbReference type="Proteomes" id="UP000179243">
    <property type="component" value="Unassembled WGS sequence"/>
</dbReference>
<dbReference type="InterPro" id="IPR029063">
    <property type="entry name" value="SAM-dependent_MTases_sf"/>
</dbReference>
<dbReference type="AlphaFoldDB" id="A0A1F7F2C1"/>
<dbReference type="EMBL" id="MFYX01000139">
    <property type="protein sequence ID" value="OGK00815.1"/>
    <property type="molecule type" value="Genomic_DNA"/>
</dbReference>
<reference evidence="5 6" key="1">
    <citation type="journal article" date="2016" name="Nat. Commun.">
        <title>Thousands of microbial genomes shed light on interconnected biogeochemical processes in an aquifer system.</title>
        <authorList>
            <person name="Anantharaman K."/>
            <person name="Brown C.T."/>
            <person name="Hug L.A."/>
            <person name="Sharon I."/>
            <person name="Castelle C.J."/>
            <person name="Probst A.J."/>
            <person name="Thomas B.C."/>
            <person name="Singh A."/>
            <person name="Wilkins M.J."/>
            <person name="Karaoz U."/>
            <person name="Brodie E.L."/>
            <person name="Williams K.H."/>
            <person name="Hubbard S.S."/>
            <person name="Banfield J.F."/>
        </authorList>
    </citation>
    <scope>NUCLEOTIDE SEQUENCE [LARGE SCALE GENOMIC DNA]</scope>
</reference>
<dbReference type="CDD" id="cd02440">
    <property type="entry name" value="AdoMet_MTases"/>
    <property type="match status" value="1"/>
</dbReference>
<evidence type="ECO:0000256" key="1">
    <source>
        <dbReference type="ARBA" id="ARBA00022603"/>
    </source>
</evidence>
<evidence type="ECO:0000259" key="4">
    <source>
        <dbReference type="Pfam" id="PF13649"/>
    </source>
</evidence>
<keyword evidence="3" id="KW-0949">S-adenosyl-L-methionine</keyword>
<dbReference type="InterPro" id="IPR041698">
    <property type="entry name" value="Methyltransf_25"/>
</dbReference>
<evidence type="ECO:0000256" key="2">
    <source>
        <dbReference type="ARBA" id="ARBA00022679"/>
    </source>
</evidence>
<dbReference type="SUPFAM" id="SSF53335">
    <property type="entry name" value="S-adenosyl-L-methionine-dependent methyltransferases"/>
    <property type="match status" value="1"/>
</dbReference>
<accession>A0A1F7F2C1</accession>
<evidence type="ECO:0000313" key="6">
    <source>
        <dbReference type="Proteomes" id="UP000179243"/>
    </source>
</evidence>
<protein>
    <recommendedName>
        <fullName evidence="4">Methyltransferase domain-containing protein</fullName>
    </recommendedName>
</protein>
<feature type="domain" description="Methyltransferase" evidence="4">
    <location>
        <begin position="48"/>
        <end position="141"/>
    </location>
</feature>
<keyword evidence="1" id="KW-0489">Methyltransferase</keyword>
<evidence type="ECO:0000313" key="5">
    <source>
        <dbReference type="EMBL" id="OGK00815.1"/>
    </source>
</evidence>
<dbReference type="PANTHER" id="PTHR43464">
    <property type="entry name" value="METHYLTRANSFERASE"/>
    <property type="match status" value="1"/>
</dbReference>
<keyword evidence="2" id="KW-0808">Transferase</keyword>
<name>A0A1F7F2C1_UNCRA</name>
<dbReference type="GO" id="GO:0008168">
    <property type="term" value="F:methyltransferase activity"/>
    <property type="evidence" value="ECO:0007669"/>
    <property type="project" value="UniProtKB-KW"/>
</dbReference>
<organism evidence="5 6">
    <name type="scientific">Candidatus Raymondbacteria bacterium RIFOXYD12_FULL_49_13</name>
    <dbReference type="NCBI Taxonomy" id="1817890"/>
    <lineage>
        <taxon>Bacteria</taxon>
        <taxon>Raymondiibacteriota</taxon>
    </lineage>
</organism>
<dbReference type="GO" id="GO:0032259">
    <property type="term" value="P:methylation"/>
    <property type="evidence" value="ECO:0007669"/>
    <property type="project" value="UniProtKB-KW"/>
</dbReference>
<dbReference type="Pfam" id="PF13649">
    <property type="entry name" value="Methyltransf_25"/>
    <property type="match status" value="1"/>
</dbReference>